<accession>A0A7S3PHI8</accession>
<feature type="region of interest" description="Disordered" evidence="1">
    <location>
        <begin position="1"/>
        <end position="60"/>
    </location>
</feature>
<name>A0A7S3PHI8_9STRA</name>
<protein>
    <submittedName>
        <fullName evidence="2">Uncharacterized protein</fullName>
    </submittedName>
</protein>
<sequence length="154" mass="17927">MKVRRKRKVKKARLSPYGRSEGNDTMETDALDSKPEKRGDAEKRHHSERKNLKREEQLLRQRMRKLNKRIPEEAKQRKDLLLKIKNLAKDLAEKQKKELEAYTAAKKNKEPDSELELDATAKSRNSGKRSVTDSMETETENPAKLSIFKKIGLN</sequence>
<organism evidence="2">
    <name type="scientific">Aplanochytrium stocchinoi</name>
    <dbReference type="NCBI Taxonomy" id="215587"/>
    <lineage>
        <taxon>Eukaryota</taxon>
        <taxon>Sar</taxon>
        <taxon>Stramenopiles</taxon>
        <taxon>Bigyra</taxon>
        <taxon>Labyrinthulomycetes</taxon>
        <taxon>Thraustochytrida</taxon>
        <taxon>Thraustochytriidae</taxon>
        <taxon>Aplanochytrium</taxon>
    </lineage>
</organism>
<feature type="compositionally biased region" description="Basic residues" evidence="1">
    <location>
        <begin position="1"/>
        <end position="13"/>
    </location>
</feature>
<feature type="compositionally biased region" description="Basic and acidic residues" evidence="1">
    <location>
        <begin position="31"/>
        <end position="59"/>
    </location>
</feature>
<dbReference type="AlphaFoldDB" id="A0A7S3PHI8"/>
<evidence type="ECO:0000313" key="2">
    <source>
        <dbReference type="EMBL" id="CAE0438455.1"/>
    </source>
</evidence>
<feature type="compositionally biased region" description="Polar residues" evidence="1">
    <location>
        <begin position="122"/>
        <end position="134"/>
    </location>
</feature>
<dbReference type="EMBL" id="HBIN01011581">
    <property type="protein sequence ID" value="CAE0438455.1"/>
    <property type="molecule type" value="Transcribed_RNA"/>
</dbReference>
<proteinExistence type="predicted"/>
<reference evidence="2" key="1">
    <citation type="submission" date="2021-01" db="EMBL/GenBank/DDBJ databases">
        <authorList>
            <person name="Corre E."/>
            <person name="Pelletier E."/>
            <person name="Niang G."/>
            <person name="Scheremetjew M."/>
            <person name="Finn R."/>
            <person name="Kale V."/>
            <person name="Holt S."/>
            <person name="Cochrane G."/>
            <person name="Meng A."/>
            <person name="Brown T."/>
            <person name="Cohen L."/>
        </authorList>
    </citation>
    <scope>NUCLEOTIDE SEQUENCE</scope>
    <source>
        <strain evidence="2">GSBS06</strain>
    </source>
</reference>
<gene>
    <name evidence="2" type="ORF">ASTO00021_LOCUS8693</name>
</gene>
<feature type="region of interest" description="Disordered" evidence="1">
    <location>
        <begin position="103"/>
        <end position="154"/>
    </location>
</feature>
<evidence type="ECO:0000256" key="1">
    <source>
        <dbReference type="SAM" id="MobiDB-lite"/>
    </source>
</evidence>